<keyword evidence="4" id="KW-1185">Reference proteome</keyword>
<evidence type="ECO:0000313" key="4">
    <source>
        <dbReference type="Proteomes" id="UP000001261"/>
    </source>
</evidence>
<dbReference type="GO" id="GO:0019899">
    <property type="term" value="F:enzyme binding"/>
    <property type="evidence" value="ECO:0007669"/>
    <property type="project" value="TreeGrafter"/>
</dbReference>
<dbReference type="Gene3D" id="3.40.50.10490">
    <property type="entry name" value="Glucose-6-phosphate isomerase like protein, domain 1"/>
    <property type="match status" value="1"/>
</dbReference>
<reference evidence="4" key="2">
    <citation type="journal article" date="2010" name="Genome Res.">
        <title>Population genomic sequencing of Coccidioides fungi reveals recent hybridization and transposon control.</title>
        <authorList>
            <person name="Neafsey D.E."/>
            <person name="Barker B.M."/>
            <person name="Sharpton T.J."/>
            <person name="Stajich J.E."/>
            <person name="Park D.J."/>
            <person name="Whiston E."/>
            <person name="Hung C.-Y."/>
            <person name="McMahan C."/>
            <person name="White J."/>
            <person name="Sykes S."/>
            <person name="Heiman D."/>
            <person name="Young S."/>
            <person name="Zeng Q."/>
            <person name="Abouelleil A."/>
            <person name="Aftuck L."/>
            <person name="Bessette D."/>
            <person name="Brown A."/>
            <person name="FitzGerald M."/>
            <person name="Lui A."/>
            <person name="Macdonald J.P."/>
            <person name="Priest M."/>
            <person name="Orbach M.J."/>
            <person name="Galgiani J.N."/>
            <person name="Kirkland T.N."/>
            <person name="Cole G.T."/>
            <person name="Birren B.W."/>
            <person name="Henn M.R."/>
            <person name="Taylor J.W."/>
            <person name="Rounsley S.D."/>
        </authorList>
    </citation>
    <scope>GENOME REANNOTATION</scope>
    <source>
        <strain evidence="4">RS</strain>
    </source>
</reference>
<dbReference type="Gene3D" id="3.30.420.40">
    <property type="match status" value="1"/>
</dbReference>
<dbReference type="AlphaFoldDB" id="A0A0E1RWC0"/>
<dbReference type="VEuPathDB" id="FungiDB:CIMG_13133"/>
<dbReference type="STRING" id="246410.A0A0E1RWC0"/>
<dbReference type="InterPro" id="IPR001347">
    <property type="entry name" value="SIS_dom"/>
</dbReference>
<dbReference type="Gene3D" id="1.10.8.1080">
    <property type="match status" value="1"/>
</dbReference>
<dbReference type="KEGG" id="cim:CIMG_13133"/>
<dbReference type="GO" id="GO:0005654">
    <property type="term" value="C:nucleoplasm"/>
    <property type="evidence" value="ECO:0007669"/>
    <property type="project" value="TreeGrafter"/>
</dbReference>
<protein>
    <submittedName>
        <fullName evidence="3">N-acetylmuramic acid 6-phosphate etherase</fullName>
    </submittedName>
</protein>
<accession>A0A0E1RWC0</accession>
<name>A0A0E1RWC0_COCIM</name>
<evidence type="ECO:0000259" key="2">
    <source>
        <dbReference type="Pfam" id="PF22645"/>
    </source>
</evidence>
<evidence type="ECO:0000256" key="1">
    <source>
        <dbReference type="ARBA" id="ARBA00023277"/>
    </source>
</evidence>
<dbReference type="Proteomes" id="UP000001261">
    <property type="component" value="Unassembled WGS sequence"/>
</dbReference>
<evidence type="ECO:0000313" key="3">
    <source>
        <dbReference type="EMBL" id="EAS31833.2"/>
    </source>
</evidence>
<dbReference type="GO" id="GO:0009750">
    <property type="term" value="P:response to fructose"/>
    <property type="evidence" value="ECO:0007669"/>
    <property type="project" value="TreeGrafter"/>
</dbReference>
<dbReference type="SUPFAM" id="SSF53697">
    <property type="entry name" value="SIS domain"/>
    <property type="match status" value="1"/>
</dbReference>
<proteinExistence type="predicted"/>
<keyword evidence="1" id="KW-0119">Carbohydrate metabolism</keyword>
<organism evidence="3 4">
    <name type="scientific">Coccidioides immitis (strain RS)</name>
    <name type="common">Valley fever fungus</name>
    <dbReference type="NCBI Taxonomy" id="246410"/>
    <lineage>
        <taxon>Eukaryota</taxon>
        <taxon>Fungi</taxon>
        <taxon>Dikarya</taxon>
        <taxon>Ascomycota</taxon>
        <taxon>Pezizomycotina</taxon>
        <taxon>Eurotiomycetes</taxon>
        <taxon>Eurotiomycetidae</taxon>
        <taxon>Onygenales</taxon>
        <taxon>Onygenaceae</taxon>
        <taxon>Coccidioides</taxon>
    </lineage>
</organism>
<dbReference type="Pfam" id="PF22645">
    <property type="entry name" value="GKRP_SIS_N"/>
    <property type="match status" value="1"/>
</dbReference>
<dbReference type="PANTHER" id="PTHR10088">
    <property type="entry name" value="GLUCOKINASE REGULATORY PROTEIN"/>
    <property type="match status" value="1"/>
</dbReference>
<dbReference type="GeneID" id="24164760"/>
<dbReference type="InterPro" id="IPR040190">
    <property type="entry name" value="MURQ/GCKR"/>
</dbReference>
<dbReference type="EMBL" id="GG704912">
    <property type="protein sequence ID" value="EAS31833.2"/>
    <property type="molecule type" value="Genomic_DNA"/>
</dbReference>
<gene>
    <name evidence="3" type="ORF">CIMG_13133</name>
</gene>
<dbReference type="RefSeq" id="XP_001243416.2">
    <property type="nucleotide sequence ID" value="XM_001243415.2"/>
</dbReference>
<dbReference type="InterPro" id="IPR046348">
    <property type="entry name" value="SIS_dom_sf"/>
</dbReference>
<dbReference type="PANTHER" id="PTHR10088:SF4">
    <property type="entry name" value="GLUCOKINASE REGULATORY PROTEIN"/>
    <property type="match status" value="1"/>
</dbReference>
<dbReference type="GO" id="GO:0042593">
    <property type="term" value="P:glucose homeostasis"/>
    <property type="evidence" value="ECO:0007669"/>
    <property type="project" value="TreeGrafter"/>
</dbReference>
<reference evidence="4" key="1">
    <citation type="journal article" date="2009" name="Genome Res.">
        <title>Comparative genomic analyses of the human fungal pathogens Coccidioides and their relatives.</title>
        <authorList>
            <person name="Sharpton T.J."/>
            <person name="Stajich J.E."/>
            <person name="Rounsley S.D."/>
            <person name="Gardner M.J."/>
            <person name="Wortman J.R."/>
            <person name="Jordar V.S."/>
            <person name="Maiti R."/>
            <person name="Kodira C.D."/>
            <person name="Neafsey D.E."/>
            <person name="Zeng Q."/>
            <person name="Hung C.-Y."/>
            <person name="McMahan C."/>
            <person name="Muszewska A."/>
            <person name="Grynberg M."/>
            <person name="Mandel M.A."/>
            <person name="Kellner E.M."/>
            <person name="Barker B.M."/>
            <person name="Galgiani J.N."/>
            <person name="Orbach M.J."/>
            <person name="Kirkland T.N."/>
            <person name="Cole G.T."/>
            <person name="Henn M.R."/>
            <person name="Birren B.W."/>
            <person name="Taylor J.W."/>
        </authorList>
    </citation>
    <scope>NUCLEOTIDE SEQUENCE [LARGE SCALE GENOMIC DNA]</scope>
    <source>
        <strain evidence="4">RS</strain>
    </source>
</reference>
<dbReference type="GO" id="GO:0005829">
    <property type="term" value="C:cytosol"/>
    <property type="evidence" value="ECO:0007669"/>
    <property type="project" value="TreeGrafter"/>
</dbReference>
<dbReference type="GO" id="GO:0030246">
    <property type="term" value="F:carbohydrate binding"/>
    <property type="evidence" value="ECO:0007669"/>
    <property type="project" value="TreeGrafter"/>
</dbReference>
<dbReference type="GO" id="GO:0004857">
    <property type="term" value="F:enzyme inhibitor activity"/>
    <property type="evidence" value="ECO:0007669"/>
    <property type="project" value="TreeGrafter"/>
</dbReference>
<dbReference type="InParanoid" id="A0A0E1RWC0"/>
<dbReference type="GO" id="GO:1901135">
    <property type="term" value="P:carbohydrate derivative metabolic process"/>
    <property type="evidence" value="ECO:0007669"/>
    <property type="project" value="InterPro"/>
</dbReference>
<dbReference type="OrthoDB" id="311172at2759"/>
<feature type="domain" description="SIS" evidence="2">
    <location>
        <begin position="104"/>
        <end position="164"/>
    </location>
</feature>
<sequence>MNNNIRGMYGSVHWMQAEVKQLHPNGCGIQRAGDGGRSIPEQLCSSNMVRRGRKSGVCGCWDEWTNRYPSYETGARALSWITVGVSALSAPPRSRPHILPAPGQFIALMAGGDAVMRIAQEGAEDNIHAAARDLDPLAMRPELDSLIGIAAPGRTPYALVCLDTRMKAGTATKLVLNMLSIEADDQEWGDMVDLEASNLELEQRSLNIIRKLSASSCPSTDAELDALLACCEGSVKLALAALALETTPEEARRRLEAANGCHAGVLTGRLKPGGITPHETGPPLAMYVDGGGTKCAAVVVTREGRMAKGYAGPCNVSRGEIAGIRNDPGLQQCGLAWPAASALAVTSIRSTFSALDALRMRRAPVQIPVESLSELDGLSKAALKLFNPTPSTNYDLLISVLAETDEEKLHDLTSKRMKRMPFPQGLQRLCKRFEASSSTLVLSGGLLASVNDVRRMMLLSRMEAEGIDFAAVQAVRKPALYIYCQRAGAENPRLQGILLASYGIVSANPGYSRTLSIIQTNNVTGPPEYSSSERSLNHQPTTSCQRLTAPVQHQHSLEWSQWRNDSEVTQTQTHPTSKDQGRLRVKPWIPARPLAKQVCDQISLGARIGSQAPPPWACAGLILPRR</sequence>
<dbReference type="GO" id="GO:0070095">
    <property type="term" value="F:fructose-6-phosphate binding"/>
    <property type="evidence" value="ECO:0007669"/>
    <property type="project" value="TreeGrafter"/>
</dbReference>